<dbReference type="Pfam" id="PF03188">
    <property type="entry name" value="Cytochrom_B561"/>
    <property type="match status" value="1"/>
</dbReference>
<proteinExistence type="predicted"/>
<dbReference type="CDD" id="cd08760">
    <property type="entry name" value="Cyt_b561_FRRS1_like"/>
    <property type="match status" value="1"/>
</dbReference>
<keyword evidence="14" id="KW-1185">Reference proteome</keyword>
<evidence type="ECO:0000256" key="9">
    <source>
        <dbReference type="ARBA" id="ARBA00023004"/>
    </source>
</evidence>
<evidence type="ECO:0000256" key="8">
    <source>
        <dbReference type="ARBA" id="ARBA00022989"/>
    </source>
</evidence>
<keyword evidence="5 11" id="KW-0812">Transmembrane</keyword>
<accession>A0A8E2AUN2</accession>
<feature type="domain" description="Cytochrome b561" evidence="12">
    <location>
        <begin position="1"/>
        <end position="181"/>
    </location>
</feature>
<evidence type="ECO:0000256" key="10">
    <source>
        <dbReference type="ARBA" id="ARBA00023136"/>
    </source>
</evidence>
<keyword evidence="9" id="KW-0408">Iron</keyword>
<evidence type="ECO:0000259" key="12">
    <source>
        <dbReference type="PROSITE" id="PS50939"/>
    </source>
</evidence>
<feature type="transmembrane region" description="Helical" evidence="11">
    <location>
        <begin position="50"/>
        <end position="69"/>
    </location>
</feature>
<keyword evidence="6" id="KW-0479">Metal-binding</keyword>
<name>A0A8E2AUN2_9APHY</name>
<evidence type="ECO:0000313" key="14">
    <source>
        <dbReference type="Proteomes" id="UP000250043"/>
    </source>
</evidence>
<organism evidence="13 14">
    <name type="scientific">Obba rivulosa</name>
    <dbReference type="NCBI Taxonomy" id="1052685"/>
    <lineage>
        <taxon>Eukaryota</taxon>
        <taxon>Fungi</taxon>
        <taxon>Dikarya</taxon>
        <taxon>Basidiomycota</taxon>
        <taxon>Agaricomycotina</taxon>
        <taxon>Agaricomycetes</taxon>
        <taxon>Polyporales</taxon>
        <taxon>Gelatoporiaceae</taxon>
        <taxon>Obba</taxon>
    </lineage>
</organism>
<dbReference type="PANTHER" id="PTHR15422:SF24">
    <property type="entry name" value="DOMON RELATED DOMAIN-CONTAINING PROTEIN"/>
    <property type="match status" value="1"/>
</dbReference>
<keyword evidence="4" id="KW-0349">Heme</keyword>
<reference evidence="13 14" key="1">
    <citation type="submission" date="2016-07" db="EMBL/GenBank/DDBJ databases">
        <title>Draft genome of the white-rot fungus Obba rivulosa 3A-2.</title>
        <authorList>
            <consortium name="DOE Joint Genome Institute"/>
            <person name="Miettinen O."/>
            <person name="Riley R."/>
            <person name="Acob R."/>
            <person name="Barry K."/>
            <person name="Cullen D."/>
            <person name="De Vries R."/>
            <person name="Hainaut M."/>
            <person name="Hatakka A."/>
            <person name="Henrissat B."/>
            <person name="Hilden K."/>
            <person name="Kuo R."/>
            <person name="Labutti K."/>
            <person name="Lipzen A."/>
            <person name="Makela M.R."/>
            <person name="Sandor L."/>
            <person name="Spatafora J.W."/>
            <person name="Grigoriev I.V."/>
            <person name="Hibbett D.S."/>
        </authorList>
    </citation>
    <scope>NUCLEOTIDE SEQUENCE [LARGE SCALE GENOMIC DNA]</scope>
    <source>
        <strain evidence="13 14">3A-2</strain>
    </source>
</reference>
<keyword evidence="7" id="KW-0249">Electron transport</keyword>
<comment type="subcellular location">
    <subcellularLocation>
        <location evidence="2">Membrane</location>
        <topology evidence="2">Multi-pass membrane protein</topology>
    </subcellularLocation>
</comment>
<keyword evidence="10 11" id="KW-0472">Membrane</keyword>
<dbReference type="GO" id="GO:0046872">
    <property type="term" value="F:metal ion binding"/>
    <property type="evidence" value="ECO:0007669"/>
    <property type="project" value="UniProtKB-KW"/>
</dbReference>
<protein>
    <recommendedName>
        <fullName evidence="12">Cytochrome b561 domain-containing protein</fullName>
    </recommendedName>
</protein>
<dbReference type="PANTHER" id="PTHR15422">
    <property type="entry name" value="OS05G0565100 PROTEIN"/>
    <property type="match status" value="1"/>
</dbReference>
<evidence type="ECO:0000256" key="6">
    <source>
        <dbReference type="ARBA" id="ARBA00022723"/>
    </source>
</evidence>
<feature type="transmembrane region" description="Helical" evidence="11">
    <location>
        <begin position="13"/>
        <end position="38"/>
    </location>
</feature>
<dbReference type="GO" id="GO:0020037">
    <property type="term" value="F:heme binding"/>
    <property type="evidence" value="ECO:0007669"/>
    <property type="project" value="TreeGrafter"/>
</dbReference>
<evidence type="ECO:0000256" key="11">
    <source>
        <dbReference type="SAM" id="Phobius"/>
    </source>
</evidence>
<dbReference type="GO" id="GO:0016020">
    <property type="term" value="C:membrane"/>
    <property type="evidence" value="ECO:0007669"/>
    <property type="project" value="UniProtKB-SubCell"/>
</dbReference>
<evidence type="ECO:0000313" key="13">
    <source>
        <dbReference type="EMBL" id="OCH88655.1"/>
    </source>
</evidence>
<dbReference type="GO" id="GO:0140575">
    <property type="term" value="F:transmembrane monodehydroascorbate reductase activity"/>
    <property type="evidence" value="ECO:0007669"/>
    <property type="project" value="InterPro"/>
</dbReference>
<dbReference type="PROSITE" id="PS50939">
    <property type="entry name" value="CYTOCHROME_B561"/>
    <property type="match status" value="1"/>
</dbReference>
<feature type="transmembrane region" description="Helical" evidence="11">
    <location>
        <begin position="120"/>
        <end position="138"/>
    </location>
</feature>
<keyword evidence="8 11" id="KW-1133">Transmembrane helix</keyword>
<evidence type="ECO:0000256" key="3">
    <source>
        <dbReference type="ARBA" id="ARBA00022448"/>
    </source>
</evidence>
<feature type="transmembrane region" description="Helical" evidence="11">
    <location>
        <begin position="164"/>
        <end position="184"/>
    </location>
</feature>
<feature type="transmembrane region" description="Helical" evidence="11">
    <location>
        <begin position="89"/>
        <end position="108"/>
    </location>
</feature>
<gene>
    <name evidence="13" type="ORF">OBBRIDRAFT_71335</name>
</gene>
<dbReference type="InterPro" id="IPR045150">
    <property type="entry name" value="CYB561D1/2"/>
</dbReference>
<evidence type="ECO:0000256" key="1">
    <source>
        <dbReference type="ARBA" id="ARBA00001970"/>
    </source>
</evidence>
<dbReference type="OrthoDB" id="366214at2759"/>
<comment type="cofactor">
    <cofactor evidence="1">
        <name>heme b</name>
        <dbReference type="ChEBI" id="CHEBI:60344"/>
    </cofactor>
</comment>
<evidence type="ECO:0000256" key="2">
    <source>
        <dbReference type="ARBA" id="ARBA00004141"/>
    </source>
</evidence>
<keyword evidence="3" id="KW-0813">Transport</keyword>
<dbReference type="Gene3D" id="1.20.120.1770">
    <property type="match status" value="1"/>
</dbReference>
<evidence type="ECO:0000256" key="7">
    <source>
        <dbReference type="ARBA" id="ARBA00022982"/>
    </source>
</evidence>
<dbReference type="InterPro" id="IPR006593">
    <property type="entry name" value="Cyt_b561/ferric_Rdtase_TM"/>
</dbReference>
<dbReference type="Proteomes" id="UP000250043">
    <property type="component" value="Unassembled WGS sequence"/>
</dbReference>
<dbReference type="AlphaFoldDB" id="A0A8E2AUN2"/>
<evidence type="ECO:0000256" key="5">
    <source>
        <dbReference type="ARBA" id="ARBA00022692"/>
    </source>
</evidence>
<sequence length="214" mass="23666">MVHIPLIGFEKTIVPHAICCVIGFLGLLPAGAITARYTRSVTPLWFRAHWLIQAVLAGPIIIAGVSLGAHAVKQSGTPPLADTHKKLGIALFVLYLAQVAGGLFVHFVKVRTFTIIGRSLQNYLHAFMGLLIIALAFYQARLGFRVEWITQTGRTDINLHAAEVVWIVWVIIIPVIYFTGLLLLRRQYMQERAALDKSQPIPDAENKVEATNGH</sequence>
<evidence type="ECO:0000256" key="4">
    <source>
        <dbReference type="ARBA" id="ARBA00022617"/>
    </source>
</evidence>
<dbReference type="EMBL" id="KV722447">
    <property type="protein sequence ID" value="OCH88655.1"/>
    <property type="molecule type" value="Genomic_DNA"/>
</dbReference>
<dbReference type="SMART" id="SM00665">
    <property type="entry name" value="B561"/>
    <property type="match status" value="1"/>
</dbReference>